<keyword evidence="1" id="KW-0234">DNA repair</keyword>
<evidence type="ECO:0000256" key="1">
    <source>
        <dbReference type="RuleBase" id="RU363044"/>
    </source>
</evidence>
<comment type="cofactor">
    <cofactor evidence="1">
        <name>Mg(2+)</name>
        <dbReference type="ChEBI" id="CHEBI:18420"/>
    </cofactor>
</comment>
<dbReference type="PANTHER" id="PTHR10492:SF57">
    <property type="entry name" value="ATP-DEPENDENT DNA HELICASE"/>
    <property type="match status" value="1"/>
</dbReference>
<comment type="similarity">
    <text evidence="1">Belongs to the helicase family.</text>
</comment>
<dbReference type="AlphaFoldDB" id="A0A6P7TJK8"/>
<protein>
    <recommendedName>
        <fullName evidence="1">ATP-dependent DNA helicase</fullName>
        <ecNumber evidence="1">5.6.2.3</ecNumber>
    </recommendedName>
</protein>
<dbReference type="InterPro" id="IPR010285">
    <property type="entry name" value="DNA_helicase_pif1-like_DEAD"/>
</dbReference>
<keyword evidence="1" id="KW-0227">DNA damage</keyword>
<keyword evidence="1" id="KW-0347">Helicase</keyword>
<feature type="domain" description="DNA helicase Pif1-like DEAD-box helicase" evidence="2">
    <location>
        <begin position="2"/>
        <end position="78"/>
    </location>
</feature>
<evidence type="ECO:0000313" key="4">
    <source>
        <dbReference type="RefSeq" id="XP_029650240.1"/>
    </source>
</evidence>
<keyword evidence="1" id="KW-0378">Hydrolase</keyword>
<dbReference type="GO" id="GO:0000723">
    <property type="term" value="P:telomere maintenance"/>
    <property type="evidence" value="ECO:0007669"/>
    <property type="project" value="InterPro"/>
</dbReference>
<dbReference type="GO" id="GO:0016787">
    <property type="term" value="F:hydrolase activity"/>
    <property type="evidence" value="ECO:0007669"/>
    <property type="project" value="UniProtKB-KW"/>
</dbReference>
<keyword evidence="1" id="KW-0547">Nucleotide-binding</keyword>
<dbReference type="Proteomes" id="UP000515154">
    <property type="component" value="Linkage group LG23"/>
</dbReference>
<keyword evidence="1" id="KW-0067">ATP-binding</keyword>
<dbReference type="KEGG" id="osn:115223704"/>
<dbReference type="EC" id="5.6.2.3" evidence="1"/>
<organism evidence="3 4">
    <name type="scientific">Octopus sinensis</name>
    <name type="common">East Asian common octopus</name>
    <dbReference type="NCBI Taxonomy" id="2607531"/>
    <lineage>
        <taxon>Eukaryota</taxon>
        <taxon>Metazoa</taxon>
        <taxon>Spiralia</taxon>
        <taxon>Lophotrochozoa</taxon>
        <taxon>Mollusca</taxon>
        <taxon>Cephalopoda</taxon>
        <taxon>Coleoidea</taxon>
        <taxon>Octopodiformes</taxon>
        <taxon>Octopoda</taxon>
        <taxon>Incirrata</taxon>
        <taxon>Octopodidae</taxon>
        <taxon>Octopus</taxon>
    </lineage>
</organism>
<keyword evidence="1" id="KW-0233">DNA recombination</keyword>
<proteinExistence type="inferred from homology"/>
<sequence>MGGTTFLMAEDFRQTLPVVRVGTRADEVNACIKHSYVWHSVINRHLQTNMRVHLHGGVESEAFAKHLLDLGDGVLPFVDDEHIRLPFGNFVPNVEELIRAVLPDGETNFQDLDWLRARAILSPHNTTADATNKQMYIKLKNISRALIRLDVPPNFKRNISAPQVLDVPPNFKRNISAPQV</sequence>
<dbReference type="GO" id="GO:0006310">
    <property type="term" value="P:DNA recombination"/>
    <property type="evidence" value="ECO:0007669"/>
    <property type="project" value="UniProtKB-KW"/>
</dbReference>
<reference evidence="4" key="1">
    <citation type="submission" date="2025-08" db="UniProtKB">
        <authorList>
            <consortium name="RefSeq"/>
        </authorList>
    </citation>
    <scope>IDENTIFICATION</scope>
</reference>
<dbReference type="PANTHER" id="PTHR10492">
    <property type="match status" value="1"/>
</dbReference>
<dbReference type="GO" id="GO:0006281">
    <property type="term" value="P:DNA repair"/>
    <property type="evidence" value="ECO:0007669"/>
    <property type="project" value="UniProtKB-KW"/>
</dbReference>
<dbReference type="GO" id="GO:0043139">
    <property type="term" value="F:5'-3' DNA helicase activity"/>
    <property type="evidence" value="ECO:0007669"/>
    <property type="project" value="UniProtKB-EC"/>
</dbReference>
<dbReference type="RefSeq" id="XP_029650240.1">
    <property type="nucleotide sequence ID" value="XM_029794380.1"/>
</dbReference>
<comment type="catalytic activity">
    <reaction evidence="1">
        <text>ATP + H2O = ADP + phosphate + H(+)</text>
        <dbReference type="Rhea" id="RHEA:13065"/>
        <dbReference type="ChEBI" id="CHEBI:15377"/>
        <dbReference type="ChEBI" id="CHEBI:15378"/>
        <dbReference type="ChEBI" id="CHEBI:30616"/>
        <dbReference type="ChEBI" id="CHEBI:43474"/>
        <dbReference type="ChEBI" id="CHEBI:456216"/>
        <dbReference type="EC" id="5.6.2.3"/>
    </reaction>
</comment>
<evidence type="ECO:0000313" key="3">
    <source>
        <dbReference type="Proteomes" id="UP000515154"/>
    </source>
</evidence>
<name>A0A6P7TJK8_9MOLL</name>
<dbReference type="Pfam" id="PF05970">
    <property type="entry name" value="PIF1"/>
    <property type="match status" value="1"/>
</dbReference>
<evidence type="ECO:0000259" key="2">
    <source>
        <dbReference type="Pfam" id="PF05970"/>
    </source>
</evidence>
<gene>
    <name evidence="4" type="primary">LOC115223704</name>
</gene>
<accession>A0A6P7TJK8</accession>
<keyword evidence="3" id="KW-1185">Reference proteome</keyword>
<dbReference type="GO" id="GO:0005524">
    <property type="term" value="F:ATP binding"/>
    <property type="evidence" value="ECO:0007669"/>
    <property type="project" value="UniProtKB-KW"/>
</dbReference>